<name>A0A9D9E277_9SPIO</name>
<feature type="domain" description="Abortive infection phage resistance protein N-terminal" evidence="2">
    <location>
        <begin position="52"/>
        <end position="172"/>
    </location>
</feature>
<dbReference type="InterPro" id="IPR018891">
    <property type="entry name" value="AIPR_C"/>
</dbReference>
<evidence type="ECO:0000259" key="2">
    <source>
        <dbReference type="Pfam" id="PF22879"/>
    </source>
</evidence>
<organism evidence="3 4">
    <name type="scientific">Candidatus Ornithospirochaeta stercoripullorum</name>
    <dbReference type="NCBI Taxonomy" id="2840899"/>
    <lineage>
        <taxon>Bacteria</taxon>
        <taxon>Pseudomonadati</taxon>
        <taxon>Spirochaetota</taxon>
        <taxon>Spirochaetia</taxon>
        <taxon>Spirochaetales</taxon>
        <taxon>Spirochaetaceae</taxon>
        <taxon>Spirochaetaceae incertae sedis</taxon>
        <taxon>Candidatus Ornithospirochaeta</taxon>
    </lineage>
</organism>
<comment type="caution">
    <text evidence="3">The sequence shown here is derived from an EMBL/GenBank/DDBJ whole genome shotgun (WGS) entry which is preliminary data.</text>
</comment>
<sequence length="549" mass="62719">MNGIEYELEASTDNGATKELLFTSKVIETLSDGNNPLLNGIDGDVFRYAPTAFSYHINGYRINDDEKSITVYVTDFVDSQNLVFRNQREVESCMKGVQEFMKLCITDSKNILNQTMDYPIYEFVYQISHNYQDYNEINYVYITNASVREIKLPSFLFNHHKVNIILIDLERYRRFCDGKKILSIDADLNILESPIPFVSFCGINNDYDTYCLLFPGKVLFNFFDAYHYQLLNSNVRTYLQLKGSVNQGIMETIKNEPENFLAYNNGISAVATSVEIDNGCLVKVCDFQIVNGGQTSASIYNAVLKGYSVEKIRVQVKLTVIKNMTKRNEIIKCISRYANTQNAIKFSDFSSNDKYNKTLSDLSRSVCAPQIDSRLPKKWYYENVAGAYNIEKSDAGATFEKEYPKSQMFTKTDMAAYELSYQGFPAEACKGSQDAYKIFVQNLEYLDTPTISDFQHLIAKKILFDSTLKIINELGGQGKKAMACYVVAYMSTVVCDNKLNLDAIWRKQEISEDLESDLRALVYQICPSLRKEAAEIGRNVDMYCRMKLT</sequence>
<evidence type="ECO:0000313" key="4">
    <source>
        <dbReference type="Proteomes" id="UP000823615"/>
    </source>
</evidence>
<proteinExistence type="predicted"/>
<reference evidence="3" key="2">
    <citation type="journal article" date="2021" name="PeerJ">
        <title>Extensive microbial diversity within the chicken gut microbiome revealed by metagenomics and culture.</title>
        <authorList>
            <person name="Gilroy R."/>
            <person name="Ravi A."/>
            <person name="Getino M."/>
            <person name="Pursley I."/>
            <person name="Horton D.L."/>
            <person name="Alikhan N.F."/>
            <person name="Baker D."/>
            <person name="Gharbi K."/>
            <person name="Hall N."/>
            <person name="Watson M."/>
            <person name="Adriaenssens E.M."/>
            <person name="Foster-Nyarko E."/>
            <person name="Jarju S."/>
            <person name="Secka A."/>
            <person name="Antonio M."/>
            <person name="Oren A."/>
            <person name="Chaudhuri R.R."/>
            <person name="La Ragione R."/>
            <person name="Hildebrand F."/>
            <person name="Pallen M.J."/>
        </authorList>
    </citation>
    <scope>NUCLEOTIDE SEQUENCE</scope>
    <source>
        <strain evidence="3">7293</strain>
    </source>
</reference>
<evidence type="ECO:0000259" key="1">
    <source>
        <dbReference type="Pfam" id="PF10592"/>
    </source>
</evidence>
<dbReference type="Pfam" id="PF22879">
    <property type="entry name" value="AIPR_N"/>
    <property type="match status" value="1"/>
</dbReference>
<gene>
    <name evidence="3" type="ORF">IAA97_06285</name>
</gene>
<feature type="domain" description="Abortive phage infection protein C-terminal" evidence="1">
    <location>
        <begin position="231"/>
        <end position="521"/>
    </location>
</feature>
<dbReference type="Proteomes" id="UP000823615">
    <property type="component" value="Unassembled WGS sequence"/>
</dbReference>
<reference evidence="3" key="1">
    <citation type="submission" date="2020-10" db="EMBL/GenBank/DDBJ databases">
        <authorList>
            <person name="Gilroy R."/>
        </authorList>
    </citation>
    <scope>NUCLEOTIDE SEQUENCE</scope>
    <source>
        <strain evidence="3">7293</strain>
    </source>
</reference>
<protein>
    <submittedName>
        <fullName evidence="3">AIPR family protein</fullName>
    </submittedName>
</protein>
<dbReference type="AlphaFoldDB" id="A0A9D9E277"/>
<accession>A0A9D9E277</accession>
<dbReference type="EMBL" id="JADIMT010000070">
    <property type="protein sequence ID" value="MBO8436570.1"/>
    <property type="molecule type" value="Genomic_DNA"/>
</dbReference>
<dbReference type="Pfam" id="PF10592">
    <property type="entry name" value="AIPR"/>
    <property type="match status" value="1"/>
</dbReference>
<evidence type="ECO:0000313" key="3">
    <source>
        <dbReference type="EMBL" id="MBO8436570.1"/>
    </source>
</evidence>
<dbReference type="InterPro" id="IPR055101">
    <property type="entry name" value="AIPR_N"/>
</dbReference>
<feature type="non-terminal residue" evidence="3">
    <location>
        <position position="549"/>
    </location>
</feature>